<comment type="caution">
    <text evidence="2">The sequence shown here is derived from an EMBL/GenBank/DDBJ whole genome shotgun (WGS) entry which is preliminary data.</text>
</comment>
<accession>A0A4R2GX16</accession>
<dbReference type="OrthoDB" id="14134at2"/>
<dbReference type="CDD" id="cd22922">
    <property type="entry name" value="HFD_Aq328-like_rpt1"/>
    <property type="match status" value="1"/>
</dbReference>
<evidence type="ECO:0000313" key="3">
    <source>
        <dbReference type="Proteomes" id="UP000294508"/>
    </source>
</evidence>
<dbReference type="InterPro" id="IPR009072">
    <property type="entry name" value="Histone-fold"/>
</dbReference>
<organism evidence="2 3">
    <name type="scientific">Kribbella steppae</name>
    <dbReference type="NCBI Taxonomy" id="2512223"/>
    <lineage>
        <taxon>Bacteria</taxon>
        <taxon>Bacillati</taxon>
        <taxon>Actinomycetota</taxon>
        <taxon>Actinomycetes</taxon>
        <taxon>Propionibacteriales</taxon>
        <taxon>Kribbellaceae</taxon>
        <taxon>Kribbella</taxon>
    </lineage>
</organism>
<proteinExistence type="predicted"/>
<dbReference type="AlphaFoldDB" id="A0A4R2GX16"/>
<dbReference type="Proteomes" id="UP000294508">
    <property type="component" value="Unassembled WGS sequence"/>
</dbReference>
<protein>
    <submittedName>
        <fullName evidence="2">Uncharacterized protein DUF1931</fullName>
    </submittedName>
</protein>
<dbReference type="Pfam" id="PF09123">
    <property type="entry name" value="DUF1931"/>
    <property type="match status" value="1"/>
</dbReference>
<dbReference type="SUPFAM" id="SSF47113">
    <property type="entry name" value="Histone-fold"/>
    <property type="match status" value="1"/>
</dbReference>
<name>A0A4R2GX16_9ACTN</name>
<dbReference type="EMBL" id="SLWN01000021">
    <property type="protein sequence ID" value="TCO15731.1"/>
    <property type="molecule type" value="Genomic_DNA"/>
</dbReference>
<dbReference type="GO" id="GO:0046982">
    <property type="term" value="F:protein heterodimerization activity"/>
    <property type="evidence" value="ECO:0007669"/>
    <property type="project" value="InterPro"/>
</dbReference>
<reference evidence="2 3" key="1">
    <citation type="journal article" date="2015" name="Stand. Genomic Sci.">
        <title>Genomic Encyclopedia of Bacterial and Archaeal Type Strains, Phase III: the genomes of soil and plant-associated and newly described type strains.</title>
        <authorList>
            <person name="Whitman W.B."/>
            <person name="Woyke T."/>
            <person name="Klenk H.P."/>
            <person name="Zhou Y."/>
            <person name="Lilburn T.G."/>
            <person name="Beck B.J."/>
            <person name="De Vos P."/>
            <person name="Vandamme P."/>
            <person name="Eisen J.A."/>
            <person name="Garrity G."/>
            <person name="Hugenholtz P."/>
            <person name="Kyrpides N.C."/>
        </authorList>
    </citation>
    <scope>NUCLEOTIDE SEQUENCE [LARGE SCALE GENOMIC DNA]</scope>
    <source>
        <strain evidence="2 3">VKM Ac-2572</strain>
    </source>
</reference>
<evidence type="ECO:0000313" key="2">
    <source>
        <dbReference type="EMBL" id="TCO15731.1"/>
    </source>
</evidence>
<keyword evidence="3" id="KW-1185">Reference proteome</keyword>
<sequence length="165" mass="18155">MTVRAVSRFERFFRATGALDVDKDDLKRHSYFITEKVYDLLVMGKATAKANGRDIIEPQDLPVTKGLQESVHAFRALDEDIELQPVLAQLATWPPLDVTVSELDADGASKIFRLIEALEDCDVQNVYANFDVSDEVMEQVGRPGPSLPPRAASGAARGLLLPSRG</sequence>
<feature type="region of interest" description="Disordered" evidence="1">
    <location>
        <begin position="139"/>
        <end position="165"/>
    </location>
</feature>
<dbReference type="Gene3D" id="1.10.20.10">
    <property type="entry name" value="Histone, subunit A"/>
    <property type="match status" value="1"/>
</dbReference>
<dbReference type="InterPro" id="IPR015207">
    <property type="entry name" value="DUF1931"/>
</dbReference>
<gene>
    <name evidence="2" type="ORF">EV652_121104</name>
</gene>
<evidence type="ECO:0000256" key="1">
    <source>
        <dbReference type="SAM" id="MobiDB-lite"/>
    </source>
</evidence>
<feature type="compositionally biased region" description="Low complexity" evidence="1">
    <location>
        <begin position="141"/>
        <end position="165"/>
    </location>
</feature>